<protein>
    <recommendedName>
        <fullName evidence="2">ACT domain-containing protein ACR</fullName>
    </recommendedName>
    <alternativeName>
        <fullName evidence="2">Protein ACT DOMAIN REPEATS</fullName>
    </alternativeName>
</protein>
<evidence type="ECO:0000313" key="4">
    <source>
        <dbReference type="Proteomes" id="UP000215914"/>
    </source>
</evidence>
<organism evidence="3 4">
    <name type="scientific">Helianthus annuus</name>
    <name type="common">Common sunflower</name>
    <dbReference type="NCBI Taxonomy" id="4232"/>
    <lineage>
        <taxon>Eukaryota</taxon>
        <taxon>Viridiplantae</taxon>
        <taxon>Streptophyta</taxon>
        <taxon>Embryophyta</taxon>
        <taxon>Tracheophyta</taxon>
        <taxon>Spermatophyta</taxon>
        <taxon>Magnoliopsida</taxon>
        <taxon>eudicotyledons</taxon>
        <taxon>Gunneridae</taxon>
        <taxon>Pentapetalae</taxon>
        <taxon>asterids</taxon>
        <taxon>campanulids</taxon>
        <taxon>Asterales</taxon>
        <taxon>Asteraceae</taxon>
        <taxon>Asteroideae</taxon>
        <taxon>Heliantheae alliance</taxon>
        <taxon>Heliantheae</taxon>
        <taxon>Helianthus</taxon>
    </lineage>
</organism>
<evidence type="ECO:0000313" key="3">
    <source>
        <dbReference type="EMBL" id="KAF5785589.1"/>
    </source>
</evidence>
<proteinExistence type="predicted"/>
<gene>
    <name evidence="3" type="ORF">HanXRQr2_Chr10g0430371</name>
</gene>
<dbReference type="PANTHER" id="PTHR31096">
    <property type="entry name" value="ACT DOMAIN-CONTAINING PROTEIN ACR4-RELATED"/>
    <property type="match status" value="1"/>
</dbReference>
<sequence>MGYVVRHGHAKAESTEAFQVYGSVVMSDMERQRLIQCIKAAIERRVSEGPKIEVCTTYRIGLLADITRIFCENNLRVTRAQLRWKHKVTTL</sequence>
<dbReference type="AlphaFoldDB" id="A0A9K3HVM7"/>
<comment type="caution">
    <text evidence="3">The sequence shown here is derived from an EMBL/GenBank/DDBJ whole genome shotgun (WGS) entry which is preliminary data.</text>
</comment>
<dbReference type="GO" id="GO:0016597">
    <property type="term" value="F:amino acid binding"/>
    <property type="evidence" value="ECO:0007669"/>
    <property type="project" value="UniProtKB-UniRule"/>
</dbReference>
<keyword evidence="4" id="KW-1185">Reference proteome</keyword>
<dbReference type="Gramene" id="mRNA:HanXRQr2_Chr10g0430371">
    <property type="protein sequence ID" value="mRNA:HanXRQr2_Chr10g0430371"/>
    <property type="gene ID" value="HanXRQr2_Chr10g0430371"/>
</dbReference>
<dbReference type="EMBL" id="MNCJ02000325">
    <property type="protein sequence ID" value="KAF5785589.1"/>
    <property type="molecule type" value="Genomic_DNA"/>
</dbReference>
<comment type="function">
    <text evidence="2">Binds amino acids.</text>
</comment>
<reference evidence="3" key="2">
    <citation type="submission" date="2020-06" db="EMBL/GenBank/DDBJ databases">
        <title>Helianthus annuus Genome sequencing and assembly Release 2.</title>
        <authorList>
            <person name="Gouzy J."/>
            <person name="Langlade N."/>
            <person name="Munos S."/>
        </authorList>
    </citation>
    <scope>NUCLEOTIDE SEQUENCE</scope>
    <source>
        <tissue evidence="3">Leaves</tissue>
    </source>
</reference>
<dbReference type="Proteomes" id="UP000215914">
    <property type="component" value="Unassembled WGS sequence"/>
</dbReference>
<name>A0A9K3HVM7_HELAN</name>
<dbReference type="InterPro" id="IPR040217">
    <property type="entry name" value="ACR1-12"/>
</dbReference>
<keyword evidence="1 2" id="KW-0677">Repeat</keyword>
<dbReference type="PANTHER" id="PTHR31096:SF22">
    <property type="entry name" value="ACT DOMAIN-CONTAINING PROTEIN ACR4"/>
    <property type="match status" value="1"/>
</dbReference>
<reference evidence="3" key="1">
    <citation type="journal article" date="2017" name="Nature">
        <title>The sunflower genome provides insights into oil metabolism, flowering and Asterid evolution.</title>
        <authorList>
            <person name="Badouin H."/>
            <person name="Gouzy J."/>
            <person name="Grassa C.J."/>
            <person name="Murat F."/>
            <person name="Staton S.E."/>
            <person name="Cottret L."/>
            <person name="Lelandais-Briere C."/>
            <person name="Owens G.L."/>
            <person name="Carrere S."/>
            <person name="Mayjonade B."/>
            <person name="Legrand L."/>
            <person name="Gill N."/>
            <person name="Kane N.C."/>
            <person name="Bowers J.E."/>
            <person name="Hubner S."/>
            <person name="Bellec A."/>
            <person name="Berard A."/>
            <person name="Berges H."/>
            <person name="Blanchet N."/>
            <person name="Boniface M.C."/>
            <person name="Brunel D."/>
            <person name="Catrice O."/>
            <person name="Chaidir N."/>
            <person name="Claudel C."/>
            <person name="Donnadieu C."/>
            <person name="Faraut T."/>
            <person name="Fievet G."/>
            <person name="Helmstetter N."/>
            <person name="King M."/>
            <person name="Knapp S.J."/>
            <person name="Lai Z."/>
            <person name="Le Paslier M.C."/>
            <person name="Lippi Y."/>
            <person name="Lorenzon L."/>
            <person name="Mandel J.R."/>
            <person name="Marage G."/>
            <person name="Marchand G."/>
            <person name="Marquand E."/>
            <person name="Bret-Mestries E."/>
            <person name="Morien E."/>
            <person name="Nambeesan S."/>
            <person name="Nguyen T."/>
            <person name="Pegot-Espagnet P."/>
            <person name="Pouilly N."/>
            <person name="Raftis F."/>
            <person name="Sallet E."/>
            <person name="Schiex T."/>
            <person name="Thomas J."/>
            <person name="Vandecasteele C."/>
            <person name="Vares D."/>
            <person name="Vear F."/>
            <person name="Vautrin S."/>
            <person name="Crespi M."/>
            <person name="Mangin B."/>
            <person name="Burke J.M."/>
            <person name="Salse J."/>
            <person name="Munos S."/>
            <person name="Vincourt P."/>
            <person name="Rieseberg L.H."/>
            <person name="Langlade N.B."/>
        </authorList>
    </citation>
    <scope>NUCLEOTIDE SEQUENCE</scope>
    <source>
        <tissue evidence="3">Leaves</tissue>
    </source>
</reference>
<accession>A0A9K3HVM7</accession>
<evidence type="ECO:0000256" key="2">
    <source>
        <dbReference type="RuleBase" id="RU369043"/>
    </source>
</evidence>
<evidence type="ECO:0000256" key="1">
    <source>
        <dbReference type="ARBA" id="ARBA00022737"/>
    </source>
</evidence>